<keyword evidence="2 7" id="KW-0813">Transport</keyword>
<dbReference type="InterPro" id="IPR012910">
    <property type="entry name" value="Plug_dom"/>
</dbReference>
<dbReference type="InterPro" id="IPR023996">
    <property type="entry name" value="TonB-dep_OMP_SusC/RagA"/>
</dbReference>
<dbReference type="InterPro" id="IPR037066">
    <property type="entry name" value="Plug_dom_sf"/>
</dbReference>
<keyword evidence="5 7" id="KW-0472">Membrane</keyword>
<evidence type="ECO:0000256" key="4">
    <source>
        <dbReference type="ARBA" id="ARBA00022692"/>
    </source>
</evidence>
<dbReference type="InterPro" id="IPR036942">
    <property type="entry name" value="Beta-barrel_TonB_sf"/>
</dbReference>
<dbReference type="Gene3D" id="2.40.170.20">
    <property type="entry name" value="TonB-dependent receptor, beta-barrel domain"/>
    <property type="match status" value="1"/>
</dbReference>
<sequence length="1092" mass="122000">MKQRFSKYMRYYERNLILILMLFSVSVMQAQNRTVKGTVTDVQGEPIIGANVVIVGGTKGVITDLDGKYSIQVPENGAVLKFSYIGFKTKSYNVAKGKSVLDVTLEEDAVMLEQTVVTAMDLRRDEKSLSTAFQKMDVTSMTENRDAGFVNMLQGKVAGLQVISNGAAGSATVRIRGANSISGNNQPLYVIDGVPIINNVKDGEIDYGNPANNINSDDIESIVVLKGANASALYGSDAANGAILITTKKAGNRSGLGISYSTNVQFTEFSQYPIYQNIYGSGHINQFENNKANTFANDTKIPYNPNLPYGINRLDGGYDERSWGMPMLGMQVVGRNGQIKPYLPTPENTTAMYQTAYAWTNNISIERATEHVATRIGFTNLRSNDVLEGLNNLTRNSFSVRTNVKLTKKLDIDLNGRYTHEHVNNRSYRNNSDRNPIYTLINMPRDLSVGEMYPWKDENGKPTALQFRSPVWMLNELSNQDKGEWLLADATLNYSITNDLRVRLKAALDLNMKEGYEFRNMYTPGDADGYYKEFTEKARNYTYEAMLSYNKTWKSFNVSASAGANMQDFVFKKGNSEIGTLAAKDFISLTNNGATIKTWPEYNAKKKQAVFGTVSLGYKDFIYVDVTGRNDWSSALPSDNRSYFYSSYGTSFVLTELVKSIPKDWLSYAKFRISYAKVGNDTGFDQLLNGFTYNNSYLGDMAWFESENKRKTNALKPESTTSFETGFDLRFLKDRVSLNFTYYNKNTKDQILTSTINGVSGYGEALFNAGEVKNWGYELTLGVTPFQNKDWEWKVDVNWAKNNSEVISLASGMDYMTLTSVQNSVELRIVKGKPLVSLYCREPWKRNELGQVLVGANGRPLSGEAKFLADVEPKWTGSIRTSLRWKDLSFSAMFDIRMGGNVWSETAFVGSRNAETIMSLGGREAHFFSKTILNENDQTGYLGILDSKYVPNGMSNIYMDASRPKGMNIPGAVYDSSVPGLAGQPCQAWIEPINYWTNDSGRNGELYLYDASYVKLKEISLGYNIPKSLLRKIGFIQSMRISAVGRNVAILHQNTPKGIDPEATSSMGIQQGLERGFNLPTATYGFDFKITF</sequence>
<dbReference type="Gene3D" id="2.170.130.10">
    <property type="entry name" value="TonB-dependent receptor, plug domain"/>
    <property type="match status" value="1"/>
</dbReference>
<dbReference type="SUPFAM" id="SSF56935">
    <property type="entry name" value="Porins"/>
    <property type="match status" value="1"/>
</dbReference>
<dbReference type="GO" id="GO:0009279">
    <property type="term" value="C:cell outer membrane"/>
    <property type="evidence" value="ECO:0007669"/>
    <property type="project" value="UniProtKB-SubCell"/>
</dbReference>
<dbReference type="InterPro" id="IPR008969">
    <property type="entry name" value="CarboxyPept-like_regulatory"/>
</dbReference>
<protein>
    <submittedName>
        <fullName evidence="9">SusC/RagA family TonB-linked outer membrane protein</fullName>
    </submittedName>
</protein>
<evidence type="ECO:0000313" key="9">
    <source>
        <dbReference type="EMBL" id="MDC2408401.1"/>
    </source>
</evidence>
<dbReference type="Pfam" id="PF13715">
    <property type="entry name" value="CarbopepD_reg_2"/>
    <property type="match status" value="1"/>
</dbReference>
<evidence type="ECO:0000256" key="1">
    <source>
        <dbReference type="ARBA" id="ARBA00004571"/>
    </source>
</evidence>
<name>A0A3D2M2A2_BACOV</name>
<feature type="domain" description="TonB-dependent receptor plug" evidence="8">
    <location>
        <begin position="133"/>
        <end position="242"/>
    </location>
</feature>
<dbReference type="NCBIfam" id="TIGR04056">
    <property type="entry name" value="OMP_RagA_SusC"/>
    <property type="match status" value="1"/>
</dbReference>
<gene>
    <name evidence="9" type="ORF">PO240_11005</name>
</gene>
<comment type="subcellular location">
    <subcellularLocation>
        <location evidence="1 7">Cell outer membrane</location>
        <topology evidence="1 7">Multi-pass membrane protein</topology>
    </subcellularLocation>
</comment>
<comment type="similarity">
    <text evidence="7">Belongs to the TonB-dependent receptor family.</text>
</comment>
<proteinExistence type="inferred from homology"/>
<evidence type="ECO:0000256" key="5">
    <source>
        <dbReference type="ARBA" id="ARBA00023136"/>
    </source>
</evidence>
<evidence type="ECO:0000313" key="10">
    <source>
        <dbReference type="Proteomes" id="UP001214017"/>
    </source>
</evidence>
<keyword evidence="4 7" id="KW-0812">Transmembrane</keyword>
<evidence type="ECO:0000256" key="6">
    <source>
        <dbReference type="ARBA" id="ARBA00023237"/>
    </source>
</evidence>
<evidence type="ECO:0000256" key="3">
    <source>
        <dbReference type="ARBA" id="ARBA00022452"/>
    </source>
</evidence>
<dbReference type="Pfam" id="PF07715">
    <property type="entry name" value="Plug"/>
    <property type="match status" value="1"/>
</dbReference>
<dbReference type="FunFam" id="2.60.40.1120:FF:000003">
    <property type="entry name" value="Outer membrane protein Omp121"/>
    <property type="match status" value="1"/>
</dbReference>
<dbReference type="NCBIfam" id="TIGR04057">
    <property type="entry name" value="SusC_RagA_signa"/>
    <property type="match status" value="1"/>
</dbReference>
<evidence type="ECO:0000259" key="8">
    <source>
        <dbReference type="Pfam" id="PF07715"/>
    </source>
</evidence>
<dbReference type="SUPFAM" id="SSF49464">
    <property type="entry name" value="Carboxypeptidase regulatory domain-like"/>
    <property type="match status" value="1"/>
</dbReference>
<accession>A0A3D2M2A2</accession>
<dbReference type="RefSeq" id="WP_004321595.1">
    <property type="nucleotide sequence ID" value="NZ_BAABYJ010000001.1"/>
</dbReference>
<organism evidence="9 10">
    <name type="scientific">Bacteroides ovatus</name>
    <dbReference type="NCBI Taxonomy" id="28116"/>
    <lineage>
        <taxon>Bacteria</taxon>
        <taxon>Pseudomonadati</taxon>
        <taxon>Bacteroidota</taxon>
        <taxon>Bacteroidia</taxon>
        <taxon>Bacteroidales</taxon>
        <taxon>Bacteroidaceae</taxon>
        <taxon>Bacteroides</taxon>
    </lineage>
</organism>
<reference evidence="9" key="1">
    <citation type="submission" date="2022-10" db="EMBL/GenBank/DDBJ databases">
        <title>Human gut microbiome strain richness.</title>
        <authorList>
            <person name="Chen-Liaw A."/>
        </authorList>
    </citation>
    <scope>NUCLEOTIDE SEQUENCE</scope>
    <source>
        <strain evidence="9">F7_m1001271B151109d0_201107</strain>
    </source>
</reference>
<dbReference type="PROSITE" id="PS52016">
    <property type="entry name" value="TONB_DEPENDENT_REC_3"/>
    <property type="match status" value="1"/>
</dbReference>
<dbReference type="Proteomes" id="UP001214017">
    <property type="component" value="Unassembled WGS sequence"/>
</dbReference>
<dbReference type="InterPro" id="IPR023997">
    <property type="entry name" value="TonB-dep_OMP_SusC/RagA_CS"/>
</dbReference>
<comment type="caution">
    <text evidence="9">The sequence shown here is derived from an EMBL/GenBank/DDBJ whole genome shotgun (WGS) entry which is preliminary data.</text>
</comment>
<evidence type="ECO:0000256" key="2">
    <source>
        <dbReference type="ARBA" id="ARBA00022448"/>
    </source>
</evidence>
<dbReference type="AlphaFoldDB" id="A0A3D2M2A2"/>
<dbReference type="InterPro" id="IPR039426">
    <property type="entry name" value="TonB-dep_rcpt-like"/>
</dbReference>
<evidence type="ECO:0000256" key="7">
    <source>
        <dbReference type="PROSITE-ProRule" id="PRU01360"/>
    </source>
</evidence>
<keyword evidence="6 7" id="KW-0998">Cell outer membrane</keyword>
<dbReference type="EMBL" id="JAQNWR010000006">
    <property type="protein sequence ID" value="MDC2408401.1"/>
    <property type="molecule type" value="Genomic_DNA"/>
</dbReference>
<keyword evidence="3 7" id="KW-1134">Transmembrane beta strand</keyword>
<dbReference type="Gene3D" id="2.60.40.1120">
    <property type="entry name" value="Carboxypeptidase-like, regulatory domain"/>
    <property type="match status" value="1"/>
</dbReference>